<dbReference type="Proteomes" id="UP000289340">
    <property type="component" value="Chromosome 18"/>
</dbReference>
<dbReference type="GO" id="GO:0020037">
    <property type="term" value="F:heme binding"/>
    <property type="evidence" value="ECO:0007669"/>
    <property type="project" value="InterPro"/>
</dbReference>
<dbReference type="Pfam" id="PF00034">
    <property type="entry name" value="Cytochrom_C"/>
    <property type="match status" value="1"/>
</dbReference>
<dbReference type="PROSITE" id="PS51007">
    <property type="entry name" value="CYTC"/>
    <property type="match status" value="1"/>
</dbReference>
<dbReference type="GO" id="GO:0009055">
    <property type="term" value="F:electron transfer activity"/>
    <property type="evidence" value="ECO:0007669"/>
    <property type="project" value="InterPro"/>
</dbReference>
<evidence type="ECO:0000256" key="2">
    <source>
        <dbReference type="ARBA" id="ARBA00022723"/>
    </source>
</evidence>
<dbReference type="InterPro" id="IPR036909">
    <property type="entry name" value="Cyt_c-like_dom_sf"/>
</dbReference>
<dbReference type="InterPro" id="IPR009056">
    <property type="entry name" value="Cyt_c-like_dom"/>
</dbReference>
<feature type="domain" description="Cytochrome c" evidence="5">
    <location>
        <begin position="47"/>
        <end position="164"/>
    </location>
</feature>
<keyword evidence="3 4" id="KW-0408">Iron</keyword>
<gene>
    <name evidence="6" type="ORF">D0Y65_049500</name>
</gene>
<dbReference type="SUPFAM" id="SSF46626">
    <property type="entry name" value="Cytochrome c"/>
    <property type="match status" value="1"/>
</dbReference>
<reference evidence="6 7" key="1">
    <citation type="submission" date="2018-09" db="EMBL/GenBank/DDBJ databases">
        <title>A high-quality reference genome of wild soybean provides a powerful tool to mine soybean genomes.</title>
        <authorList>
            <person name="Xie M."/>
            <person name="Chung C.Y.L."/>
            <person name="Li M.-W."/>
            <person name="Wong F.-L."/>
            <person name="Chan T.-F."/>
            <person name="Lam H.-M."/>
        </authorList>
    </citation>
    <scope>NUCLEOTIDE SEQUENCE [LARGE SCALE GENOMIC DNA]</scope>
    <source>
        <strain evidence="7">cv. W05</strain>
        <tissue evidence="6">Hypocotyl of etiolated seedlings</tissue>
    </source>
</reference>
<protein>
    <submittedName>
        <fullName evidence="6">Cytochrome c</fullName>
    </submittedName>
</protein>
<keyword evidence="7" id="KW-1185">Reference proteome</keyword>
<evidence type="ECO:0000256" key="4">
    <source>
        <dbReference type="PROSITE-ProRule" id="PRU00433"/>
    </source>
</evidence>
<dbReference type="GO" id="GO:0046872">
    <property type="term" value="F:metal ion binding"/>
    <property type="evidence" value="ECO:0007669"/>
    <property type="project" value="UniProtKB-KW"/>
</dbReference>
<keyword evidence="1 4" id="KW-0349">Heme</keyword>
<evidence type="ECO:0000256" key="3">
    <source>
        <dbReference type="ARBA" id="ARBA00023004"/>
    </source>
</evidence>
<evidence type="ECO:0000313" key="7">
    <source>
        <dbReference type="Proteomes" id="UP000289340"/>
    </source>
</evidence>
<name>A0A445FXF4_GLYSO</name>
<organism evidence="6 7">
    <name type="scientific">Glycine soja</name>
    <name type="common">Wild soybean</name>
    <dbReference type="NCBI Taxonomy" id="3848"/>
    <lineage>
        <taxon>Eukaryota</taxon>
        <taxon>Viridiplantae</taxon>
        <taxon>Streptophyta</taxon>
        <taxon>Embryophyta</taxon>
        <taxon>Tracheophyta</taxon>
        <taxon>Spermatophyta</taxon>
        <taxon>Magnoliopsida</taxon>
        <taxon>eudicotyledons</taxon>
        <taxon>Gunneridae</taxon>
        <taxon>Pentapetalae</taxon>
        <taxon>rosids</taxon>
        <taxon>fabids</taxon>
        <taxon>Fabales</taxon>
        <taxon>Fabaceae</taxon>
        <taxon>Papilionoideae</taxon>
        <taxon>50 kb inversion clade</taxon>
        <taxon>NPAAA clade</taxon>
        <taxon>indigoferoid/millettioid clade</taxon>
        <taxon>Phaseoleae</taxon>
        <taxon>Glycine</taxon>
        <taxon>Glycine subgen. Soja</taxon>
    </lineage>
</organism>
<evidence type="ECO:0000259" key="5">
    <source>
        <dbReference type="PROSITE" id="PS51007"/>
    </source>
</evidence>
<sequence length="165" mass="17598">MAAITATTRRTKTPPSPKAFEHVSFCGVVCGSFVWASMASFDETPPRNSKNGEKIFKTKCAQCHTINKGADNKQVKFSGTQEKCATSGKTAYPLEKLMAQILLHGTLHAAVYEVDKLKIGGGNFLTKVLIAVLTSQSISLVPKGGNEPSSLSRAFGSAYVRLSSA</sequence>
<dbReference type="AlphaFoldDB" id="A0A445FXF4"/>
<dbReference type="EMBL" id="QZWG01000018">
    <property type="protein sequence ID" value="RZB53592.1"/>
    <property type="molecule type" value="Genomic_DNA"/>
</dbReference>
<evidence type="ECO:0000256" key="1">
    <source>
        <dbReference type="ARBA" id="ARBA00022617"/>
    </source>
</evidence>
<comment type="caution">
    <text evidence="6">The sequence shown here is derived from an EMBL/GenBank/DDBJ whole genome shotgun (WGS) entry which is preliminary data.</text>
</comment>
<proteinExistence type="predicted"/>
<evidence type="ECO:0000313" key="6">
    <source>
        <dbReference type="EMBL" id="RZB53592.1"/>
    </source>
</evidence>
<keyword evidence="2 4" id="KW-0479">Metal-binding</keyword>
<accession>A0A445FXF4</accession>
<dbReference type="Gene3D" id="1.10.760.10">
    <property type="entry name" value="Cytochrome c-like domain"/>
    <property type="match status" value="1"/>
</dbReference>